<evidence type="ECO:0000313" key="3">
    <source>
        <dbReference type="Proteomes" id="UP000784294"/>
    </source>
</evidence>
<accession>A0A3S5FH28</accession>
<sequence>MRQSDKNKDAYRKCGMAAEDWPAGRRECDKVGRPIAPSAESVLAEGGCMWTGRVCTTVEVEDGLVDAAPGQDGRGDMMTGAAVKSPRRGAQKARKRCR</sequence>
<evidence type="ECO:0000256" key="1">
    <source>
        <dbReference type="SAM" id="MobiDB-lite"/>
    </source>
</evidence>
<dbReference type="EMBL" id="CAAALY010271535">
    <property type="protein sequence ID" value="VEL41891.1"/>
    <property type="molecule type" value="Genomic_DNA"/>
</dbReference>
<dbReference type="Proteomes" id="UP000784294">
    <property type="component" value="Unassembled WGS sequence"/>
</dbReference>
<protein>
    <submittedName>
        <fullName evidence="2">Uncharacterized protein</fullName>
    </submittedName>
</protein>
<proteinExistence type="predicted"/>
<feature type="compositionally biased region" description="Basic residues" evidence="1">
    <location>
        <begin position="85"/>
        <end position="98"/>
    </location>
</feature>
<organism evidence="2 3">
    <name type="scientific">Protopolystoma xenopodis</name>
    <dbReference type="NCBI Taxonomy" id="117903"/>
    <lineage>
        <taxon>Eukaryota</taxon>
        <taxon>Metazoa</taxon>
        <taxon>Spiralia</taxon>
        <taxon>Lophotrochozoa</taxon>
        <taxon>Platyhelminthes</taxon>
        <taxon>Monogenea</taxon>
        <taxon>Polyopisthocotylea</taxon>
        <taxon>Polystomatidea</taxon>
        <taxon>Polystomatidae</taxon>
        <taxon>Protopolystoma</taxon>
    </lineage>
</organism>
<gene>
    <name evidence="2" type="ORF">PXEA_LOCUS35331</name>
</gene>
<name>A0A3S5FH28_9PLAT</name>
<dbReference type="AlphaFoldDB" id="A0A3S5FH28"/>
<evidence type="ECO:0000313" key="2">
    <source>
        <dbReference type="EMBL" id="VEL41891.1"/>
    </source>
</evidence>
<feature type="region of interest" description="Disordered" evidence="1">
    <location>
        <begin position="66"/>
        <end position="98"/>
    </location>
</feature>
<keyword evidence="3" id="KW-1185">Reference proteome</keyword>
<comment type="caution">
    <text evidence="2">The sequence shown here is derived from an EMBL/GenBank/DDBJ whole genome shotgun (WGS) entry which is preliminary data.</text>
</comment>
<reference evidence="2" key="1">
    <citation type="submission" date="2018-11" db="EMBL/GenBank/DDBJ databases">
        <authorList>
            <consortium name="Pathogen Informatics"/>
        </authorList>
    </citation>
    <scope>NUCLEOTIDE SEQUENCE</scope>
</reference>